<keyword evidence="4" id="KW-1185">Reference proteome</keyword>
<dbReference type="SUPFAM" id="SSF109604">
    <property type="entry name" value="HD-domain/PDEase-like"/>
    <property type="match status" value="1"/>
</dbReference>
<evidence type="ECO:0000313" key="3">
    <source>
        <dbReference type="EMBL" id="GAA0604322.1"/>
    </source>
</evidence>
<dbReference type="CDD" id="cd00077">
    <property type="entry name" value="HDc"/>
    <property type="match status" value="1"/>
</dbReference>
<dbReference type="SMART" id="SM00471">
    <property type="entry name" value="HDc"/>
    <property type="match status" value="1"/>
</dbReference>
<evidence type="ECO:0000313" key="4">
    <source>
        <dbReference type="Proteomes" id="UP001500866"/>
    </source>
</evidence>
<feature type="region of interest" description="Disordered" evidence="1">
    <location>
        <begin position="1"/>
        <end position="21"/>
    </location>
</feature>
<dbReference type="PANTHER" id="PTHR46246:SF1">
    <property type="entry name" value="GUANOSINE-3',5'-BIS(DIPHOSPHATE) 3'-PYROPHOSPHOHYDROLASE MESH1"/>
    <property type="match status" value="1"/>
</dbReference>
<dbReference type="Gene3D" id="1.10.3210.10">
    <property type="entry name" value="Hypothetical protein af1432"/>
    <property type="match status" value="1"/>
</dbReference>
<dbReference type="InterPro" id="IPR052194">
    <property type="entry name" value="MESH1"/>
</dbReference>
<reference evidence="3 4" key="1">
    <citation type="journal article" date="2019" name="Int. J. Syst. Evol. Microbiol.">
        <title>The Global Catalogue of Microorganisms (GCM) 10K type strain sequencing project: providing services to taxonomists for standard genome sequencing and annotation.</title>
        <authorList>
            <consortium name="The Broad Institute Genomics Platform"/>
            <consortium name="The Broad Institute Genome Sequencing Center for Infectious Disease"/>
            <person name="Wu L."/>
            <person name="Ma J."/>
        </authorList>
    </citation>
    <scope>NUCLEOTIDE SEQUENCE [LARGE SCALE GENOMIC DNA]</scope>
    <source>
        <strain evidence="3 4">JCM 15395</strain>
    </source>
</reference>
<gene>
    <name evidence="3" type="ORF">GCM10009001_21890</name>
</gene>
<name>A0ABN1G568_9BACI</name>
<evidence type="ECO:0000256" key="1">
    <source>
        <dbReference type="SAM" id="MobiDB-lite"/>
    </source>
</evidence>
<sequence length="182" mass="20942">MKQKAKVFAEKAHAGQKRKSSNVPYISHPIRVADRLEKVGASDELVCAGYLHDVVEDTPYEMEDIEAKFGPRVTHLVAAHTEDKSKSWQERKQHTIDTVKYAEKEVKYLIVADKLDNLLSMEQEYQRQGDALWNKFNAGFDKQKWYNESVAANMTVGLDDDEVPAYFQEFADIVERVFGREN</sequence>
<feature type="domain" description="HD/PDEase" evidence="2">
    <location>
        <begin position="21"/>
        <end position="127"/>
    </location>
</feature>
<dbReference type="EMBL" id="BAAADS010000015">
    <property type="protein sequence ID" value="GAA0604322.1"/>
    <property type="molecule type" value="Genomic_DNA"/>
</dbReference>
<dbReference type="RefSeq" id="WP_343812977.1">
    <property type="nucleotide sequence ID" value="NZ_BAAADS010000015.1"/>
</dbReference>
<evidence type="ECO:0000259" key="2">
    <source>
        <dbReference type="SMART" id="SM00471"/>
    </source>
</evidence>
<dbReference type="InterPro" id="IPR003607">
    <property type="entry name" value="HD/PDEase_dom"/>
</dbReference>
<protein>
    <submittedName>
        <fullName evidence="3">HD domain-containing protein</fullName>
    </submittedName>
</protein>
<organism evidence="3 4">
    <name type="scientific">Virgibacillus siamensis</name>
    <dbReference type="NCBI Taxonomy" id="480071"/>
    <lineage>
        <taxon>Bacteria</taxon>
        <taxon>Bacillati</taxon>
        <taxon>Bacillota</taxon>
        <taxon>Bacilli</taxon>
        <taxon>Bacillales</taxon>
        <taxon>Bacillaceae</taxon>
        <taxon>Virgibacillus</taxon>
    </lineage>
</organism>
<proteinExistence type="predicted"/>
<dbReference type="Pfam" id="PF13328">
    <property type="entry name" value="HD_4"/>
    <property type="match status" value="1"/>
</dbReference>
<comment type="caution">
    <text evidence="3">The sequence shown here is derived from an EMBL/GenBank/DDBJ whole genome shotgun (WGS) entry which is preliminary data.</text>
</comment>
<dbReference type="PANTHER" id="PTHR46246">
    <property type="entry name" value="GUANOSINE-3',5'-BIS(DIPHOSPHATE) 3'-PYROPHOSPHOHYDROLASE MESH1"/>
    <property type="match status" value="1"/>
</dbReference>
<dbReference type="Proteomes" id="UP001500866">
    <property type="component" value="Unassembled WGS sequence"/>
</dbReference>
<accession>A0ABN1G568</accession>